<evidence type="ECO:0000256" key="1">
    <source>
        <dbReference type="SAM" id="SignalP"/>
    </source>
</evidence>
<feature type="signal peptide" evidence="1">
    <location>
        <begin position="1"/>
        <end position="25"/>
    </location>
</feature>
<dbReference type="Proteomes" id="UP000018418">
    <property type="component" value="Unassembled WGS sequence"/>
</dbReference>
<organism evidence="3 4">
    <name type="scientific">Acinetobacter brisouii CIP 110357</name>
    <dbReference type="NCBI Taxonomy" id="1341683"/>
    <lineage>
        <taxon>Bacteria</taxon>
        <taxon>Pseudomonadati</taxon>
        <taxon>Pseudomonadota</taxon>
        <taxon>Gammaproteobacteria</taxon>
        <taxon>Moraxellales</taxon>
        <taxon>Moraxellaceae</taxon>
        <taxon>Acinetobacter</taxon>
    </lineage>
</organism>
<dbReference type="PATRIC" id="fig|1341683.3.peg.2713"/>
<dbReference type="OrthoDB" id="270742at2"/>
<dbReference type="STRING" id="396323.VH98_03460"/>
<dbReference type="AlphaFoldDB" id="V2U4H0"/>
<dbReference type="EMBL" id="AYEU01000011">
    <property type="protein sequence ID" value="ESK49008.1"/>
    <property type="molecule type" value="Genomic_DNA"/>
</dbReference>
<sequence>MDFAFQKYTLILTGMILQCCVSSNAATLKQCSSAPLMVSKNNVGHVNYFAESCQKAWDNQSIQLDFSYERDIPGWAFKQAATYFLKKNVADNISLNTLNKITEWYQPVRKGDLYRLNYQHSSKKMTLSLNNKVLGQISDPQINQYFKIWFGHAPFNAKLRQQLLN</sequence>
<feature type="chain" id="PRO_5004710548" description="Chalcone isomerase domain-containing protein" evidence="1">
    <location>
        <begin position="26"/>
        <end position="165"/>
    </location>
</feature>
<evidence type="ECO:0000259" key="2">
    <source>
        <dbReference type="Pfam" id="PF16036"/>
    </source>
</evidence>
<accession>V2U4H0</accession>
<protein>
    <recommendedName>
        <fullName evidence="2">Chalcone isomerase domain-containing protein</fullName>
    </recommendedName>
</protein>
<dbReference type="HOGENOM" id="CLU_102167_0_1_6"/>
<comment type="caution">
    <text evidence="3">The sequence shown here is derived from an EMBL/GenBank/DDBJ whole genome shotgun (WGS) entry which is preliminary data.</text>
</comment>
<feature type="domain" description="Chalcone isomerase" evidence="2">
    <location>
        <begin position="58"/>
        <end position="164"/>
    </location>
</feature>
<dbReference type="RefSeq" id="WP_004898279.1">
    <property type="nucleotide sequence ID" value="NZ_BBTI01000010.1"/>
</dbReference>
<dbReference type="Pfam" id="PF16036">
    <property type="entry name" value="Chalcone_3"/>
    <property type="match status" value="1"/>
</dbReference>
<keyword evidence="4" id="KW-1185">Reference proteome</keyword>
<dbReference type="InterPro" id="IPR016087">
    <property type="entry name" value="Chalcone_isomerase"/>
</dbReference>
<name>V2U4H0_9GAMM</name>
<keyword evidence="1" id="KW-0732">Signal</keyword>
<reference evidence="3 4" key="1">
    <citation type="submission" date="2013-10" db="EMBL/GenBank/DDBJ databases">
        <title>The Genome Sequence of Acinetobacter brisouii CIP 110357.</title>
        <authorList>
            <consortium name="The Broad Institute Genomics Platform"/>
            <consortium name="The Broad Institute Genome Sequencing Center for Infectious Disease"/>
            <person name="Cerqueira G."/>
            <person name="Feldgarden M."/>
            <person name="Courvalin P."/>
            <person name="Grillot-Courvalin C."/>
            <person name="Clermont D."/>
            <person name="Rocha E."/>
            <person name="Yoon E.-J."/>
            <person name="Nemec A."/>
            <person name="Young S.K."/>
            <person name="Zeng Q."/>
            <person name="Gargeya S."/>
            <person name="Fitzgerald M."/>
            <person name="Abouelleil A."/>
            <person name="Alvarado L."/>
            <person name="Berlin A.M."/>
            <person name="Chapman S.B."/>
            <person name="Gainer-Dewar J."/>
            <person name="Goldberg J."/>
            <person name="Gnerre S."/>
            <person name="Griggs A."/>
            <person name="Gujja S."/>
            <person name="Hansen M."/>
            <person name="Howarth C."/>
            <person name="Imamovic A."/>
            <person name="Ireland A."/>
            <person name="Larimer J."/>
            <person name="McCowan C."/>
            <person name="Murphy C."/>
            <person name="Pearson M."/>
            <person name="Poon T.W."/>
            <person name="Priest M."/>
            <person name="Roberts A."/>
            <person name="Saif S."/>
            <person name="Shea T."/>
            <person name="Sykes S."/>
            <person name="Wortman J."/>
            <person name="Nusbaum C."/>
            <person name="Birren B."/>
        </authorList>
    </citation>
    <scope>NUCLEOTIDE SEQUENCE [LARGE SCALE GENOMIC DNA]</scope>
    <source>
        <strain evidence="3 4">CIP 110357</strain>
    </source>
</reference>
<proteinExistence type="predicted"/>
<gene>
    <name evidence="3" type="ORF">P255_02747</name>
</gene>
<evidence type="ECO:0000313" key="4">
    <source>
        <dbReference type="Proteomes" id="UP000018418"/>
    </source>
</evidence>
<evidence type="ECO:0000313" key="3">
    <source>
        <dbReference type="EMBL" id="ESK49008.1"/>
    </source>
</evidence>